<gene>
    <name evidence="1" type="ORF">A6E15_03875</name>
</gene>
<dbReference type="STRING" id="301967.A6E15_03875"/>
<dbReference type="Proteomes" id="UP000189370">
    <property type="component" value="Unassembled WGS sequence"/>
</dbReference>
<dbReference type="AlphaFoldDB" id="A0A1S8ATX6"/>
<name>A0A1S8ATX6_9EURY</name>
<evidence type="ECO:0008006" key="3">
    <source>
        <dbReference type="Google" id="ProtNLM"/>
    </source>
</evidence>
<dbReference type="Gene3D" id="3.40.720.10">
    <property type="entry name" value="Alkaline Phosphatase, subunit A"/>
    <property type="match status" value="1"/>
</dbReference>
<comment type="caution">
    <text evidence="1">The sequence shown here is derived from an EMBL/GenBank/DDBJ whole genome shotgun (WGS) entry which is preliminary data.</text>
</comment>
<dbReference type="SUPFAM" id="SSF53649">
    <property type="entry name" value="Alkaline phosphatase-like"/>
    <property type="match status" value="1"/>
</dbReference>
<dbReference type="InterPro" id="IPR017850">
    <property type="entry name" value="Alkaline_phosphatase_core_sf"/>
</dbReference>
<evidence type="ECO:0000313" key="1">
    <source>
        <dbReference type="EMBL" id="OLZ40170.1"/>
    </source>
</evidence>
<dbReference type="OrthoDB" id="100846at2157"/>
<reference evidence="2" key="1">
    <citation type="submission" date="2016-04" db="EMBL/GenBank/DDBJ databases">
        <authorList>
            <person name="Chen S.-C."/>
            <person name="Lai M.-C."/>
        </authorList>
    </citation>
    <scope>NUCLEOTIDE SEQUENCE [LARGE SCALE GENOMIC DNA]</scope>
    <source>
        <strain evidence="2">AB14</strain>
    </source>
</reference>
<dbReference type="EMBL" id="LWLN01000001">
    <property type="protein sequence ID" value="OLZ40170.1"/>
    <property type="molecule type" value="Genomic_DNA"/>
</dbReference>
<sequence>MLRHEVSVDNIKRALKNPDQAVDETLYELFYRIPMTYANTVTTIGTNVFTREWEVLILLDTCRVDALRAVADEYDFISSVDSIRSVGGRSPEWIAKTFVDEYEGTIRETAYLTTNVFTEPILDTASPDAGSLADKSFTYDLLDRIPTVGVETLGKCEYLFECEPVGESGPLGHTEGGTPPRYVTDRGIDVARNESFDRLILHYLQPHPPYMARALEEDRPLYKHERDWWGYIGETDDKDTIWETYLDELRFVLDDVELLLQNMDAERVVISSDHGDAFGEFWEFGHKTGSMHPNVRNVPWVETSATDTGSYTPEFEAPSTNDADNDLAEQLEALGYKM</sequence>
<keyword evidence="2" id="KW-1185">Reference proteome</keyword>
<dbReference type="RefSeq" id="WP_076143870.1">
    <property type="nucleotide sequence ID" value="NZ_LWLN01000001.1"/>
</dbReference>
<proteinExistence type="predicted"/>
<protein>
    <recommendedName>
        <fullName evidence="3">Sulfatase N-terminal domain-containing protein</fullName>
    </recommendedName>
</protein>
<evidence type="ECO:0000313" key="2">
    <source>
        <dbReference type="Proteomes" id="UP000189370"/>
    </source>
</evidence>
<organism evidence="1 2">
    <name type="scientific">Natrinema saccharevitans</name>
    <dbReference type="NCBI Taxonomy" id="301967"/>
    <lineage>
        <taxon>Archaea</taxon>
        <taxon>Methanobacteriati</taxon>
        <taxon>Methanobacteriota</taxon>
        <taxon>Stenosarchaea group</taxon>
        <taxon>Halobacteria</taxon>
        <taxon>Halobacteriales</taxon>
        <taxon>Natrialbaceae</taxon>
        <taxon>Natrinema</taxon>
    </lineage>
</organism>
<accession>A0A1S8ATX6</accession>